<feature type="domain" description="Extradiol ring-cleavage dioxygenase class III enzyme subunit B" evidence="6">
    <location>
        <begin position="26"/>
        <end position="299"/>
    </location>
</feature>
<dbReference type="AlphaFoldDB" id="A0A0C3SCZ2"/>
<keyword evidence="8" id="KW-1185">Reference proteome</keyword>
<dbReference type="HOGENOM" id="CLU_046582_1_1_1"/>
<dbReference type="PIRSF" id="PIRSF006157">
    <property type="entry name" value="Doxgns_DODA"/>
    <property type="match status" value="1"/>
</dbReference>
<dbReference type="SUPFAM" id="SSF53213">
    <property type="entry name" value="LigB-like"/>
    <property type="match status" value="1"/>
</dbReference>
<accession>A0A0C3SCZ2</accession>
<sequence length="314" mass="34309">MSLPKTRDEWLQALDALPENPPKIPAFFFGHGSPMLITPDSDARSPMQSVMKFTGPKGPLATFLQDFGPTLLSKYKPRAIVVFSAHWDTTGEQLVSDYGDENPLFYDYYGFQPELYQVKFKSRGDHAVSQRVVELLASAGILARTSSKLEPRGPDGLGKLAAGLDHGVFVPFKVMFGEEFMEVPIVEVSIDGSLDSAKNWALGKAVSKLREEQILVLSGGLTIHNLRDFSAFAEDSALPQYRAFDNAILDAVAKSDPADRKAAMFNLTRHPGFRLAHPHPDHFVPIYIAAGAGEEGEVRVISAIHGAPTIAFGL</sequence>
<evidence type="ECO:0000313" key="8">
    <source>
        <dbReference type="Proteomes" id="UP000053257"/>
    </source>
</evidence>
<dbReference type="GO" id="GO:0016702">
    <property type="term" value="F:oxidoreductase activity, acting on single donors with incorporation of molecular oxygen, incorporation of two atoms of oxygen"/>
    <property type="evidence" value="ECO:0007669"/>
    <property type="project" value="UniProtKB-ARBA"/>
</dbReference>
<name>A0A0C3SCZ2_PHLG1</name>
<dbReference type="STRING" id="745531.A0A0C3SCZ2"/>
<dbReference type="PANTHER" id="PTHR30096:SF0">
    <property type="entry name" value="4,5-DOPA DIOXYGENASE EXTRADIOL-LIKE PROTEIN"/>
    <property type="match status" value="1"/>
</dbReference>
<dbReference type="InterPro" id="IPR004183">
    <property type="entry name" value="Xdiol_dOase_suB"/>
</dbReference>
<dbReference type="Pfam" id="PF02900">
    <property type="entry name" value="LigB"/>
    <property type="match status" value="1"/>
</dbReference>
<evidence type="ECO:0000256" key="1">
    <source>
        <dbReference type="ARBA" id="ARBA00001947"/>
    </source>
</evidence>
<dbReference type="OrthoDB" id="7396853at2759"/>
<organism evidence="7 8">
    <name type="scientific">Phlebiopsis gigantea (strain 11061_1 CR5-6)</name>
    <name type="common">White-rot fungus</name>
    <name type="synonym">Peniophora gigantea</name>
    <dbReference type="NCBI Taxonomy" id="745531"/>
    <lineage>
        <taxon>Eukaryota</taxon>
        <taxon>Fungi</taxon>
        <taxon>Dikarya</taxon>
        <taxon>Basidiomycota</taxon>
        <taxon>Agaricomycotina</taxon>
        <taxon>Agaricomycetes</taxon>
        <taxon>Polyporales</taxon>
        <taxon>Phanerochaetaceae</taxon>
        <taxon>Phlebiopsis</taxon>
    </lineage>
</organism>
<comment type="cofactor">
    <cofactor evidence="1">
        <name>Zn(2+)</name>
        <dbReference type="ChEBI" id="CHEBI:29105"/>
    </cofactor>
</comment>
<dbReference type="PANTHER" id="PTHR30096">
    <property type="entry name" value="4,5-DOPA DIOXYGENASE EXTRADIOL-LIKE PROTEIN"/>
    <property type="match status" value="1"/>
</dbReference>
<proteinExistence type="inferred from homology"/>
<gene>
    <name evidence="7" type="ORF">PHLGIDRAFT_86897</name>
</gene>
<evidence type="ECO:0000259" key="6">
    <source>
        <dbReference type="Pfam" id="PF02900"/>
    </source>
</evidence>
<evidence type="ECO:0000256" key="4">
    <source>
        <dbReference type="ARBA" id="ARBA00022833"/>
    </source>
</evidence>
<protein>
    <recommendedName>
        <fullName evidence="6">Extradiol ring-cleavage dioxygenase class III enzyme subunit B domain-containing protein</fullName>
    </recommendedName>
</protein>
<evidence type="ECO:0000313" key="7">
    <source>
        <dbReference type="EMBL" id="KIP09245.1"/>
    </source>
</evidence>
<dbReference type="EMBL" id="KN840468">
    <property type="protein sequence ID" value="KIP09245.1"/>
    <property type="molecule type" value="Genomic_DNA"/>
</dbReference>
<dbReference type="GO" id="GO:0008198">
    <property type="term" value="F:ferrous iron binding"/>
    <property type="evidence" value="ECO:0007669"/>
    <property type="project" value="InterPro"/>
</dbReference>
<dbReference type="GO" id="GO:0008270">
    <property type="term" value="F:zinc ion binding"/>
    <property type="evidence" value="ECO:0007669"/>
    <property type="project" value="InterPro"/>
</dbReference>
<evidence type="ECO:0000256" key="3">
    <source>
        <dbReference type="ARBA" id="ARBA00022723"/>
    </source>
</evidence>
<dbReference type="Proteomes" id="UP000053257">
    <property type="component" value="Unassembled WGS sequence"/>
</dbReference>
<dbReference type="InterPro" id="IPR014436">
    <property type="entry name" value="Extradiol_dOase_DODA"/>
</dbReference>
<keyword evidence="4" id="KW-0862">Zinc</keyword>
<dbReference type="CDD" id="cd07363">
    <property type="entry name" value="45_DOPA_Dioxygenase"/>
    <property type="match status" value="1"/>
</dbReference>
<keyword evidence="5" id="KW-0560">Oxidoreductase</keyword>
<comment type="similarity">
    <text evidence="2">Belongs to the DODA-type extradiol aromatic ring-opening dioxygenase family.</text>
</comment>
<evidence type="ECO:0000256" key="2">
    <source>
        <dbReference type="ARBA" id="ARBA00007581"/>
    </source>
</evidence>
<keyword evidence="3" id="KW-0479">Metal-binding</keyword>
<reference evidence="7 8" key="1">
    <citation type="journal article" date="2014" name="PLoS Genet.">
        <title>Analysis of the Phlebiopsis gigantea genome, transcriptome and secretome provides insight into its pioneer colonization strategies of wood.</title>
        <authorList>
            <person name="Hori C."/>
            <person name="Ishida T."/>
            <person name="Igarashi K."/>
            <person name="Samejima M."/>
            <person name="Suzuki H."/>
            <person name="Master E."/>
            <person name="Ferreira P."/>
            <person name="Ruiz-Duenas F.J."/>
            <person name="Held B."/>
            <person name="Canessa P."/>
            <person name="Larrondo L.F."/>
            <person name="Schmoll M."/>
            <person name="Druzhinina I.S."/>
            <person name="Kubicek C.P."/>
            <person name="Gaskell J.A."/>
            <person name="Kersten P."/>
            <person name="St John F."/>
            <person name="Glasner J."/>
            <person name="Sabat G."/>
            <person name="Splinter BonDurant S."/>
            <person name="Syed K."/>
            <person name="Yadav J."/>
            <person name="Mgbeahuruike A.C."/>
            <person name="Kovalchuk A."/>
            <person name="Asiegbu F.O."/>
            <person name="Lackner G."/>
            <person name="Hoffmeister D."/>
            <person name="Rencoret J."/>
            <person name="Gutierrez A."/>
            <person name="Sun H."/>
            <person name="Lindquist E."/>
            <person name="Barry K."/>
            <person name="Riley R."/>
            <person name="Grigoriev I.V."/>
            <person name="Henrissat B."/>
            <person name="Kues U."/>
            <person name="Berka R.M."/>
            <person name="Martinez A.T."/>
            <person name="Covert S.F."/>
            <person name="Blanchette R.A."/>
            <person name="Cullen D."/>
        </authorList>
    </citation>
    <scope>NUCLEOTIDE SEQUENCE [LARGE SCALE GENOMIC DNA]</scope>
    <source>
        <strain evidence="7 8">11061_1 CR5-6</strain>
    </source>
</reference>
<evidence type="ECO:0000256" key="5">
    <source>
        <dbReference type="ARBA" id="ARBA00023002"/>
    </source>
</evidence>
<dbReference type="Gene3D" id="3.40.830.10">
    <property type="entry name" value="LigB-like"/>
    <property type="match status" value="1"/>
</dbReference>